<feature type="signal peptide" evidence="2">
    <location>
        <begin position="1"/>
        <end position="26"/>
    </location>
</feature>
<dbReference type="InterPro" id="IPR006059">
    <property type="entry name" value="SBP"/>
</dbReference>
<accession>A0ABV7GVS8</accession>
<dbReference type="RefSeq" id="WP_275633877.1">
    <property type="nucleotide sequence ID" value="NZ_JARGYD010000006.1"/>
</dbReference>
<gene>
    <name evidence="3" type="ORF">ACFOGP_16940</name>
</gene>
<proteinExistence type="predicted"/>
<dbReference type="Proteomes" id="UP001595632">
    <property type="component" value="Unassembled WGS sequence"/>
</dbReference>
<evidence type="ECO:0000313" key="4">
    <source>
        <dbReference type="Proteomes" id="UP001595632"/>
    </source>
</evidence>
<dbReference type="Pfam" id="PF01547">
    <property type="entry name" value="SBP_bac_1"/>
    <property type="match status" value="1"/>
</dbReference>
<evidence type="ECO:0000256" key="1">
    <source>
        <dbReference type="ARBA" id="ARBA00022729"/>
    </source>
</evidence>
<organism evidence="3 4">
    <name type="scientific">Psychromarinibacter halotolerans</name>
    <dbReference type="NCBI Taxonomy" id="1775175"/>
    <lineage>
        <taxon>Bacteria</taxon>
        <taxon>Pseudomonadati</taxon>
        <taxon>Pseudomonadota</taxon>
        <taxon>Alphaproteobacteria</taxon>
        <taxon>Rhodobacterales</taxon>
        <taxon>Paracoccaceae</taxon>
        <taxon>Psychromarinibacter</taxon>
    </lineage>
</organism>
<dbReference type="EMBL" id="JBHRTB010000010">
    <property type="protein sequence ID" value="MFC3144413.1"/>
    <property type="molecule type" value="Genomic_DNA"/>
</dbReference>
<dbReference type="Gene3D" id="3.40.190.10">
    <property type="entry name" value="Periplasmic binding protein-like II"/>
    <property type="match status" value="2"/>
</dbReference>
<name>A0ABV7GVS8_9RHOB</name>
<sequence length="389" mass="42529">MKTTPTHRRIACSAVALLAMTAAASAQMTDEARTFLTENDISETLIEQADGATSGELDIPADWLEKAAAEGPIDFSTNDSSEHVAKWLPVFNARYPEIEIVATETSGAARAVQPLLAYKSGSLVRHIVVSFEGSLPDYIEADALAVLDDLPAWDGVPEDRRAADGTFAGMQNTTWCLIYNKDNVTEDELPATWWDMVSEDSPLKDGRIGAANRAQLWTLNLWTHPDYGPERMADEFLPAFFNTLKPQLRAEGVGGMINLPLVGEFDVGLPTPNDETWEIMQTGAPVGWHCPEPVPQYFNLIGMFRDSPTHYSSKVFINWILSQEGQLVRLAAGGDGPVHKDLQVAGAALLADEFAGKDIALRTLDGMMTELPKLYDVWRPIWAAAGGPE</sequence>
<dbReference type="PANTHER" id="PTHR30006">
    <property type="entry name" value="THIAMINE-BINDING PERIPLASMIC PROTEIN-RELATED"/>
    <property type="match status" value="1"/>
</dbReference>
<comment type="caution">
    <text evidence="3">The sequence shown here is derived from an EMBL/GenBank/DDBJ whole genome shotgun (WGS) entry which is preliminary data.</text>
</comment>
<dbReference type="SUPFAM" id="SSF53850">
    <property type="entry name" value="Periplasmic binding protein-like II"/>
    <property type="match status" value="1"/>
</dbReference>
<reference evidence="4" key="1">
    <citation type="journal article" date="2019" name="Int. J. Syst. Evol. Microbiol.">
        <title>The Global Catalogue of Microorganisms (GCM) 10K type strain sequencing project: providing services to taxonomists for standard genome sequencing and annotation.</title>
        <authorList>
            <consortium name="The Broad Institute Genomics Platform"/>
            <consortium name="The Broad Institute Genome Sequencing Center for Infectious Disease"/>
            <person name="Wu L."/>
            <person name="Ma J."/>
        </authorList>
    </citation>
    <scope>NUCLEOTIDE SEQUENCE [LARGE SCALE GENOMIC DNA]</scope>
    <source>
        <strain evidence="4">KCTC 52366</strain>
    </source>
</reference>
<keyword evidence="4" id="KW-1185">Reference proteome</keyword>
<protein>
    <submittedName>
        <fullName evidence="3">Extracellular solute-binding protein</fullName>
    </submittedName>
</protein>
<keyword evidence="1 2" id="KW-0732">Signal</keyword>
<evidence type="ECO:0000313" key="3">
    <source>
        <dbReference type="EMBL" id="MFC3144413.1"/>
    </source>
</evidence>
<feature type="chain" id="PRO_5046084303" evidence="2">
    <location>
        <begin position="27"/>
        <end position="389"/>
    </location>
</feature>
<evidence type="ECO:0000256" key="2">
    <source>
        <dbReference type="SAM" id="SignalP"/>
    </source>
</evidence>